<evidence type="ECO:0000256" key="1">
    <source>
        <dbReference type="ARBA" id="ARBA00001946"/>
    </source>
</evidence>
<sequence length="291" mass="31366">MAALIRRSLLSVPASNTRALSKIPQLVCDGVIFDLEDSVASGQKAEARDNLRRSFAELNSDGLETAIRINPLTSEFGPADLDLIVELLPDAVVIPKVEHADDVRVIAERLSQAGVPERVSIWAMIETPLGVLNAAEISSVGGRIKCLVVGLNDLRKATGVLPQPGRANLIPWLMQVVLAGRAYGVDVIDSVFNDFKDEAAFEAECAQGRAMGFSGKMLIHPAQIDAANRHFGPDEDALGEARAIIEAFRQPGAETLNVINLDGRMVERLHLEDAQKLVASAAVIANRKRKP</sequence>
<dbReference type="GO" id="GO:0008816">
    <property type="term" value="F:citryl-CoA lyase activity"/>
    <property type="evidence" value="ECO:0007669"/>
    <property type="project" value="UniProtKB-EC"/>
</dbReference>
<evidence type="ECO:0000256" key="2">
    <source>
        <dbReference type="ARBA" id="ARBA00005568"/>
    </source>
</evidence>
<dbReference type="InterPro" id="IPR040442">
    <property type="entry name" value="Pyrv_kinase-like_dom_sf"/>
</dbReference>
<dbReference type="EC" id="4.1.3.34" evidence="8"/>
<dbReference type="PANTHER" id="PTHR11105:SF0">
    <property type="entry name" value="CITRAMALYL-COA LYASE, MITOCHONDRIAL"/>
    <property type="match status" value="1"/>
</dbReference>
<gene>
    <name evidence="8" type="ORF">F4695_003781</name>
</gene>
<protein>
    <submittedName>
        <fullName evidence="8">Citrate lyase subunit beta/citryl-CoA lyase</fullName>
        <ecNumber evidence="8">4.1.3.34</ecNumber>
    </submittedName>
</protein>
<dbReference type="InterPro" id="IPR011206">
    <property type="entry name" value="Citrate_lyase_beta/mcl1/mcl2"/>
</dbReference>
<feature type="binding site" evidence="6">
    <location>
        <position position="153"/>
    </location>
    <ligand>
        <name>Mg(2+)</name>
        <dbReference type="ChEBI" id="CHEBI:18420"/>
    </ligand>
</feature>
<organism evidence="8 9">
    <name type="scientific">Rhizobium soli</name>
    <dbReference type="NCBI Taxonomy" id="424798"/>
    <lineage>
        <taxon>Bacteria</taxon>
        <taxon>Pseudomonadati</taxon>
        <taxon>Pseudomonadota</taxon>
        <taxon>Alphaproteobacteria</taxon>
        <taxon>Hyphomicrobiales</taxon>
        <taxon>Rhizobiaceae</taxon>
        <taxon>Rhizobium/Agrobacterium group</taxon>
        <taxon>Rhizobium</taxon>
    </lineage>
</organism>
<comment type="caution">
    <text evidence="8">The sequence shown here is derived from an EMBL/GenBank/DDBJ whole genome shotgun (WGS) entry which is preliminary data.</text>
</comment>
<comment type="cofactor">
    <cofactor evidence="1">
        <name>Mg(2+)</name>
        <dbReference type="ChEBI" id="CHEBI:18420"/>
    </cofactor>
</comment>
<evidence type="ECO:0000256" key="4">
    <source>
        <dbReference type="ARBA" id="ARBA00022842"/>
    </source>
</evidence>
<feature type="binding site" evidence="6">
    <location>
        <position position="126"/>
    </location>
    <ligand>
        <name>Mg(2+)</name>
        <dbReference type="ChEBI" id="CHEBI:18420"/>
    </ligand>
</feature>
<evidence type="ECO:0000313" key="9">
    <source>
        <dbReference type="Proteomes" id="UP000585437"/>
    </source>
</evidence>
<dbReference type="Proteomes" id="UP000585437">
    <property type="component" value="Unassembled WGS sequence"/>
</dbReference>
<evidence type="ECO:0000259" key="7">
    <source>
        <dbReference type="Pfam" id="PF03328"/>
    </source>
</evidence>
<dbReference type="PIRSF" id="PIRSF015582">
    <property type="entry name" value="Cit_lyase_B"/>
    <property type="match status" value="1"/>
</dbReference>
<dbReference type="InterPro" id="IPR005000">
    <property type="entry name" value="Aldolase/citrate-lyase_domain"/>
</dbReference>
<name>A0A7X0MSW2_9HYPH</name>
<keyword evidence="9" id="KW-1185">Reference proteome</keyword>
<evidence type="ECO:0000256" key="3">
    <source>
        <dbReference type="ARBA" id="ARBA00022723"/>
    </source>
</evidence>
<dbReference type="EMBL" id="JACHBU010000008">
    <property type="protein sequence ID" value="MBB6510392.1"/>
    <property type="molecule type" value="Genomic_DNA"/>
</dbReference>
<keyword evidence="8" id="KW-0456">Lyase</keyword>
<dbReference type="GO" id="GO:0047777">
    <property type="term" value="F:(S)-citramalyl-CoA lyase activity"/>
    <property type="evidence" value="ECO:0007669"/>
    <property type="project" value="TreeGrafter"/>
</dbReference>
<dbReference type="GO" id="GO:0106064">
    <property type="term" value="P:regulation of cobalamin metabolic process"/>
    <property type="evidence" value="ECO:0007669"/>
    <property type="project" value="TreeGrafter"/>
</dbReference>
<comment type="similarity">
    <text evidence="2">Belongs to the HpcH/HpaI aldolase family.</text>
</comment>
<dbReference type="InterPro" id="IPR015813">
    <property type="entry name" value="Pyrv/PenolPyrv_kinase-like_dom"/>
</dbReference>
<evidence type="ECO:0000313" key="8">
    <source>
        <dbReference type="EMBL" id="MBB6510392.1"/>
    </source>
</evidence>
<dbReference type="SUPFAM" id="SSF51621">
    <property type="entry name" value="Phosphoenolpyruvate/pyruvate domain"/>
    <property type="match status" value="1"/>
</dbReference>
<dbReference type="Pfam" id="PF03328">
    <property type="entry name" value="HpcH_HpaI"/>
    <property type="match status" value="1"/>
</dbReference>
<keyword evidence="4 6" id="KW-0460">Magnesium</keyword>
<proteinExistence type="inferred from homology"/>
<evidence type="ECO:0000256" key="5">
    <source>
        <dbReference type="PIRSR" id="PIRSR015582-1"/>
    </source>
</evidence>
<feature type="binding site" evidence="5">
    <location>
        <position position="68"/>
    </location>
    <ligand>
        <name>substrate</name>
    </ligand>
</feature>
<dbReference type="AlphaFoldDB" id="A0A7X0MSW2"/>
<dbReference type="InterPro" id="IPR040186">
    <property type="entry name" value="Citramalyl-CoA_lyase"/>
</dbReference>
<reference evidence="8 9" key="1">
    <citation type="submission" date="2020-08" db="EMBL/GenBank/DDBJ databases">
        <title>The Agave Microbiome: Exploring the role of microbial communities in plant adaptations to desert environments.</title>
        <authorList>
            <person name="Partida-Martinez L.P."/>
        </authorList>
    </citation>
    <scope>NUCLEOTIDE SEQUENCE [LARGE SCALE GENOMIC DNA]</scope>
    <source>
        <strain evidence="8 9">AS3.12</strain>
    </source>
</reference>
<feature type="binding site" evidence="5">
    <location>
        <position position="126"/>
    </location>
    <ligand>
        <name>substrate</name>
    </ligand>
</feature>
<dbReference type="RefSeq" id="WP_184655583.1">
    <property type="nucleotide sequence ID" value="NZ_JACHBU010000008.1"/>
</dbReference>
<dbReference type="Gene3D" id="3.20.20.60">
    <property type="entry name" value="Phosphoenolpyruvate-binding domains"/>
    <property type="match status" value="1"/>
</dbReference>
<keyword evidence="3 6" id="KW-0479">Metal-binding</keyword>
<feature type="domain" description="HpcH/HpaI aldolase/citrate lyase" evidence="7">
    <location>
        <begin position="7"/>
        <end position="221"/>
    </location>
</feature>
<evidence type="ECO:0000256" key="6">
    <source>
        <dbReference type="PIRSR" id="PIRSR015582-2"/>
    </source>
</evidence>
<dbReference type="GO" id="GO:0046872">
    <property type="term" value="F:metal ion binding"/>
    <property type="evidence" value="ECO:0007669"/>
    <property type="project" value="UniProtKB-KW"/>
</dbReference>
<dbReference type="PANTHER" id="PTHR11105">
    <property type="entry name" value="CITRATE LYASE SUBUNIT BETA-RELATED"/>
    <property type="match status" value="1"/>
</dbReference>
<accession>A0A7X0MSW2</accession>